<protein>
    <submittedName>
        <fullName evidence="2">Uncharacterized protein</fullName>
    </submittedName>
</protein>
<proteinExistence type="predicted"/>
<accession>A0A2A5AVM9</accession>
<dbReference type="EMBL" id="NVVJ01000041">
    <property type="protein sequence ID" value="PCJ23305.1"/>
    <property type="molecule type" value="Genomic_DNA"/>
</dbReference>
<dbReference type="AlphaFoldDB" id="A0A2A5AVM9"/>
<feature type="transmembrane region" description="Helical" evidence="1">
    <location>
        <begin position="26"/>
        <end position="45"/>
    </location>
</feature>
<comment type="caution">
    <text evidence="2">The sequence shown here is derived from an EMBL/GenBank/DDBJ whole genome shotgun (WGS) entry which is preliminary data.</text>
</comment>
<keyword evidence="1" id="KW-0472">Membrane</keyword>
<keyword evidence="1" id="KW-1133">Transmembrane helix</keyword>
<keyword evidence="1" id="KW-0812">Transmembrane</keyword>
<evidence type="ECO:0000256" key="1">
    <source>
        <dbReference type="SAM" id="Phobius"/>
    </source>
</evidence>
<sequence>MPVSTRFLEYLFLWIVMNLSNKKAQFSVMTILVILFGGYLAIAIFNTKPTQENLVAGYVLPNSTEQIQQELVQVDLNRRIERPVDSVISSELNRPRTQPASGFLVEATELSLNIQQAIASEVELNFGDFIAGLSGDQQRHSEIAQSLIDAYLDIADFSITVGLGEVSLSEVDAVADPDYVINKVAELLSPSEFTAIETWMEDSARNKFLNMYEPQVNLLASGLSENNSAQLLETLFIETYLLGSANSLGIPNDMVSNFQRQIEAINNTRDNIRASLPADQFELANAFLNSQEQGLTVAQTIFSAN</sequence>
<evidence type="ECO:0000313" key="2">
    <source>
        <dbReference type="EMBL" id="PCJ23305.1"/>
    </source>
</evidence>
<name>A0A2A5AVM9_9GAMM</name>
<organism evidence="2 3">
    <name type="scientific">SAR86 cluster bacterium</name>
    <dbReference type="NCBI Taxonomy" id="2030880"/>
    <lineage>
        <taxon>Bacteria</taxon>
        <taxon>Pseudomonadati</taxon>
        <taxon>Pseudomonadota</taxon>
        <taxon>Gammaproteobacteria</taxon>
        <taxon>SAR86 cluster</taxon>
    </lineage>
</organism>
<evidence type="ECO:0000313" key="3">
    <source>
        <dbReference type="Proteomes" id="UP000218327"/>
    </source>
</evidence>
<dbReference type="Proteomes" id="UP000218327">
    <property type="component" value="Unassembled WGS sequence"/>
</dbReference>
<reference evidence="3" key="1">
    <citation type="submission" date="2017-08" db="EMBL/GenBank/DDBJ databases">
        <title>A dynamic microbial community with high functional redundancy inhabits the cold, oxic subseafloor aquifer.</title>
        <authorList>
            <person name="Tully B.J."/>
            <person name="Wheat C.G."/>
            <person name="Glazer B.T."/>
            <person name="Huber J.A."/>
        </authorList>
    </citation>
    <scope>NUCLEOTIDE SEQUENCE [LARGE SCALE GENOMIC DNA]</scope>
</reference>
<gene>
    <name evidence="2" type="ORF">COA96_12090</name>
</gene>